<keyword evidence="4" id="KW-1185">Reference proteome</keyword>
<protein>
    <submittedName>
        <fullName evidence="3">Uncharacterized protein</fullName>
    </submittedName>
</protein>
<dbReference type="EMBL" id="LIAE01006846">
    <property type="protein sequence ID" value="PAV84456.1"/>
    <property type="molecule type" value="Genomic_DNA"/>
</dbReference>
<dbReference type="InterPro" id="IPR051468">
    <property type="entry name" value="Fungal_SecMetab_SDRs"/>
</dbReference>
<evidence type="ECO:0000313" key="3">
    <source>
        <dbReference type="EMBL" id="PAV84456.1"/>
    </source>
</evidence>
<sequence>MSSSMGSITNNYYGSGAGGIFKSAYKGSKTALNQFSRTFAHDLKSDHILSVAIHPGSVQTDMAGPNAEFTISSGYGSIANNDRESTGIGAAAYKTTKSESLLPMRSMKMEPKLSLAKFKEVKSYWTGKFTMKSAFSVLFLGSLLLIVSSRQIKKRQANTIDNSSAEIPHISATTFAPTTTTTTDSFFDQLGQQFSQQVHDNLQNKLTEAMCETFYQQINLQSRCADMSDYFYTTALQTMQADDPTYIIYSAVPCPSTVQSPTRECALIYHSDKSVSYASLPEN</sequence>
<dbReference type="InterPro" id="IPR002347">
    <property type="entry name" value="SDR_fam"/>
</dbReference>
<organism evidence="3 4">
    <name type="scientific">Diploscapter pachys</name>
    <dbReference type="NCBI Taxonomy" id="2018661"/>
    <lineage>
        <taxon>Eukaryota</taxon>
        <taxon>Metazoa</taxon>
        <taxon>Ecdysozoa</taxon>
        <taxon>Nematoda</taxon>
        <taxon>Chromadorea</taxon>
        <taxon>Rhabditida</taxon>
        <taxon>Rhabditina</taxon>
        <taxon>Rhabditomorpha</taxon>
        <taxon>Rhabditoidea</taxon>
        <taxon>Rhabditidae</taxon>
        <taxon>Diploscapter</taxon>
    </lineage>
</organism>
<keyword evidence="2" id="KW-0560">Oxidoreductase</keyword>
<comment type="caution">
    <text evidence="3">The sequence shown here is derived from an EMBL/GenBank/DDBJ whole genome shotgun (WGS) entry which is preliminary data.</text>
</comment>
<dbReference type="OrthoDB" id="9876299at2759"/>
<dbReference type="PANTHER" id="PTHR43544:SF7">
    <property type="entry name" value="NADB-LER2"/>
    <property type="match status" value="1"/>
</dbReference>
<dbReference type="InterPro" id="IPR036291">
    <property type="entry name" value="NAD(P)-bd_dom_sf"/>
</dbReference>
<evidence type="ECO:0000256" key="2">
    <source>
        <dbReference type="ARBA" id="ARBA00023002"/>
    </source>
</evidence>
<dbReference type="PANTHER" id="PTHR43544">
    <property type="entry name" value="SHORT-CHAIN DEHYDROGENASE/REDUCTASE"/>
    <property type="match status" value="1"/>
</dbReference>
<dbReference type="Pfam" id="PF00106">
    <property type="entry name" value="adh_short"/>
    <property type="match status" value="1"/>
</dbReference>
<accession>A0A2A2LDZ4</accession>
<dbReference type="GO" id="GO:0016491">
    <property type="term" value="F:oxidoreductase activity"/>
    <property type="evidence" value="ECO:0007669"/>
    <property type="project" value="UniProtKB-KW"/>
</dbReference>
<dbReference type="Proteomes" id="UP000218231">
    <property type="component" value="Unassembled WGS sequence"/>
</dbReference>
<dbReference type="AlphaFoldDB" id="A0A2A2LDZ4"/>
<name>A0A2A2LDZ4_9BILA</name>
<evidence type="ECO:0000313" key="4">
    <source>
        <dbReference type="Proteomes" id="UP000218231"/>
    </source>
</evidence>
<dbReference type="SUPFAM" id="SSF51735">
    <property type="entry name" value="NAD(P)-binding Rossmann-fold domains"/>
    <property type="match status" value="1"/>
</dbReference>
<gene>
    <name evidence="3" type="ORF">WR25_18281</name>
</gene>
<proteinExistence type="predicted"/>
<dbReference type="Gene3D" id="3.40.50.720">
    <property type="entry name" value="NAD(P)-binding Rossmann-like Domain"/>
    <property type="match status" value="1"/>
</dbReference>
<evidence type="ECO:0000256" key="1">
    <source>
        <dbReference type="ARBA" id="ARBA00022857"/>
    </source>
</evidence>
<reference evidence="3 4" key="1">
    <citation type="journal article" date="2017" name="Curr. Biol.">
        <title>Genome architecture and evolution of a unichromosomal asexual nematode.</title>
        <authorList>
            <person name="Fradin H."/>
            <person name="Zegar C."/>
            <person name="Gutwein M."/>
            <person name="Lucas J."/>
            <person name="Kovtun M."/>
            <person name="Corcoran D."/>
            <person name="Baugh L.R."/>
            <person name="Kiontke K."/>
            <person name="Gunsalus K."/>
            <person name="Fitch D.H."/>
            <person name="Piano F."/>
        </authorList>
    </citation>
    <scope>NUCLEOTIDE SEQUENCE [LARGE SCALE GENOMIC DNA]</scope>
    <source>
        <strain evidence="3">PF1309</strain>
    </source>
</reference>
<keyword evidence="1" id="KW-0521">NADP</keyword>
<dbReference type="GO" id="GO:0005737">
    <property type="term" value="C:cytoplasm"/>
    <property type="evidence" value="ECO:0007669"/>
    <property type="project" value="TreeGrafter"/>
</dbReference>